<name>A0ACC2M9R5_PERAE</name>
<dbReference type="EMBL" id="CM056810">
    <property type="protein sequence ID" value="KAJ8642522.1"/>
    <property type="molecule type" value="Genomic_DNA"/>
</dbReference>
<keyword evidence="2" id="KW-1185">Reference proteome</keyword>
<organism evidence="1 2">
    <name type="scientific">Persea americana</name>
    <name type="common">Avocado</name>
    <dbReference type="NCBI Taxonomy" id="3435"/>
    <lineage>
        <taxon>Eukaryota</taxon>
        <taxon>Viridiplantae</taxon>
        <taxon>Streptophyta</taxon>
        <taxon>Embryophyta</taxon>
        <taxon>Tracheophyta</taxon>
        <taxon>Spermatophyta</taxon>
        <taxon>Magnoliopsida</taxon>
        <taxon>Magnoliidae</taxon>
        <taxon>Laurales</taxon>
        <taxon>Lauraceae</taxon>
        <taxon>Persea</taxon>
    </lineage>
</organism>
<dbReference type="Proteomes" id="UP001234297">
    <property type="component" value="Chromosome 2"/>
</dbReference>
<accession>A0ACC2M9R5</accession>
<proteinExistence type="predicted"/>
<evidence type="ECO:0000313" key="1">
    <source>
        <dbReference type="EMBL" id="KAJ8642522.1"/>
    </source>
</evidence>
<evidence type="ECO:0000313" key="2">
    <source>
        <dbReference type="Proteomes" id="UP001234297"/>
    </source>
</evidence>
<reference evidence="1 2" key="1">
    <citation type="journal article" date="2022" name="Hortic Res">
        <title>A haplotype resolved chromosomal level avocado genome allows analysis of novel avocado genes.</title>
        <authorList>
            <person name="Nath O."/>
            <person name="Fletcher S.J."/>
            <person name="Hayward A."/>
            <person name="Shaw L.M."/>
            <person name="Masouleh A.K."/>
            <person name="Furtado A."/>
            <person name="Henry R.J."/>
            <person name="Mitter N."/>
        </authorList>
    </citation>
    <scope>NUCLEOTIDE SEQUENCE [LARGE SCALE GENOMIC DNA]</scope>
    <source>
        <strain evidence="2">cv. Hass</strain>
    </source>
</reference>
<comment type="caution">
    <text evidence="1">The sequence shown here is derived from an EMBL/GenBank/DDBJ whole genome shotgun (WGS) entry which is preliminary data.</text>
</comment>
<gene>
    <name evidence="1" type="ORF">MRB53_004270</name>
</gene>
<protein>
    <submittedName>
        <fullName evidence="1">Uncharacterized protein</fullName>
    </submittedName>
</protein>
<sequence length="79" mass="8619">MEAEMEPCQQTKIGMHSELTDTIDTNGDVISWNRPDIEGVVVDTNLVLSNPSQEYDGDDNFIDDGDGDDIATDGGGQDW</sequence>